<sequence length="354" mass="40381">MAAEGKGQDLAGAGSPAMFKGTDYSLPRTMVALALWLGAIHFNVVLVLVALLFLPTRLGLAVLALQLFFMVIPLNEKSSLGRRLARFICKYAAGYFPLTLHVEDLQAFDPNQAYVFGYEPHSVFAIGVWGLMNHTGFMPLPKIKFLGSSAIFHIPFMRQIWTWLGVVPTTRKNFYKYLEAGYSCVVVPGGVREMFHMDYDTEVAFLKSRKGFVRIALETGRPLVPVFCFGQSYVYKWKRFDGSKLLANIAQAIQYAPIVYWGRFGTPIPFQHPMHVVVGKPIELEKNPKPTTEEVWKYHNLSILFVKWQKHRKWLKVCIEQVNAVHEQFVVALQDLFEKYKAKVGYPDLRLRVL</sequence>
<keyword evidence="1" id="KW-0012">Acyltransferase</keyword>
<gene>
    <name evidence="1" type="ORF">IHE45_08G043500</name>
</gene>
<evidence type="ECO:0000313" key="1">
    <source>
        <dbReference type="EMBL" id="KAH7674015.1"/>
    </source>
</evidence>
<keyword evidence="1" id="KW-0808">Transferase</keyword>
<keyword evidence="2" id="KW-1185">Reference proteome</keyword>
<dbReference type="EC" id="2.3.1.20" evidence="1"/>
<accession>A0ACB7VIZ1</accession>
<protein>
    <submittedName>
        <fullName evidence="1">Diacylglycerol O-acyltransferase protein</fullName>
        <ecNumber evidence="1">2.3.1.20</ecNumber>
    </submittedName>
</protein>
<name>A0ACB7VIZ1_DIOAL</name>
<reference evidence="2" key="1">
    <citation type="journal article" date="2022" name="Nat. Commun.">
        <title>Chromosome evolution and the genetic basis of agronomically important traits in greater yam.</title>
        <authorList>
            <person name="Bredeson J.V."/>
            <person name="Lyons J.B."/>
            <person name="Oniyinde I.O."/>
            <person name="Okereke N.R."/>
            <person name="Kolade O."/>
            <person name="Nnabue I."/>
            <person name="Nwadili C.O."/>
            <person name="Hribova E."/>
            <person name="Parker M."/>
            <person name="Nwogha J."/>
            <person name="Shu S."/>
            <person name="Carlson J."/>
            <person name="Kariba R."/>
            <person name="Muthemba S."/>
            <person name="Knop K."/>
            <person name="Barton G.J."/>
            <person name="Sherwood A.V."/>
            <person name="Lopez-Montes A."/>
            <person name="Asiedu R."/>
            <person name="Jamnadass R."/>
            <person name="Muchugi A."/>
            <person name="Goodstein D."/>
            <person name="Egesi C.N."/>
            <person name="Featherston J."/>
            <person name="Asfaw A."/>
            <person name="Simpson G.G."/>
            <person name="Dolezel J."/>
            <person name="Hendre P.S."/>
            <person name="Van Deynze A."/>
            <person name="Kumar P.L."/>
            <person name="Obidiegwu J.E."/>
            <person name="Bhattacharjee R."/>
            <person name="Rokhsar D.S."/>
        </authorList>
    </citation>
    <scope>NUCLEOTIDE SEQUENCE [LARGE SCALE GENOMIC DNA]</scope>
    <source>
        <strain evidence="2">cv. TDa95/00328</strain>
    </source>
</reference>
<organism evidence="1 2">
    <name type="scientific">Dioscorea alata</name>
    <name type="common">Purple yam</name>
    <dbReference type="NCBI Taxonomy" id="55571"/>
    <lineage>
        <taxon>Eukaryota</taxon>
        <taxon>Viridiplantae</taxon>
        <taxon>Streptophyta</taxon>
        <taxon>Embryophyta</taxon>
        <taxon>Tracheophyta</taxon>
        <taxon>Spermatophyta</taxon>
        <taxon>Magnoliopsida</taxon>
        <taxon>Liliopsida</taxon>
        <taxon>Dioscoreales</taxon>
        <taxon>Dioscoreaceae</taxon>
        <taxon>Dioscorea</taxon>
    </lineage>
</organism>
<evidence type="ECO:0000313" key="2">
    <source>
        <dbReference type="Proteomes" id="UP000827976"/>
    </source>
</evidence>
<dbReference type="Proteomes" id="UP000827976">
    <property type="component" value="Chromosome 8"/>
</dbReference>
<dbReference type="EMBL" id="CM037018">
    <property type="protein sequence ID" value="KAH7674015.1"/>
    <property type="molecule type" value="Genomic_DNA"/>
</dbReference>
<proteinExistence type="predicted"/>
<comment type="caution">
    <text evidence="1">The sequence shown here is derived from an EMBL/GenBank/DDBJ whole genome shotgun (WGS) entry which is preliminary data.</text>
</comment>